<protein>
    <submittedName>
        <fullName evidence="1">Uncharacterized protein</fullName>
    </submittedName>
</protein>
<gene>
    <name evidence="1" type="ORF">ACD591_04210</name>
</gene>
<organism evidence="1 2">
    <name type="scientific">Rufibacter glacialis</name>
    <dbReference type="NCBI Taxonomy" id="1259555"/>
    <lineage>
        <taxon>Bacteria</taxon>
        <taxon>Pseudomonadati</taxon>
        <taxon>Bacteroidota</taxon>
        <taxon>Cytophagia</taxon>
        <taxon>Cytophagales</taxon>
        <taxon>Hymenobacteraceae</taxon>
        <taxon>Rufibacter</taxon>
    </lineage>
</organism>
<name>A0ABV4RCF0_9BACT</name>
<reference evidence="1 2" key="1">
    <citation type="submission" date="2024-08" db="EMBL/GenBank/DDBJ databases">
        <authorList>
            <person name="Wei W."/>
        </authorList>
    </citation>
    <scope>NUCLEOTIDE SEQUENCE [LARGE SCALE GENOMIC DNA]</scope>
    <source>
        <strain evidence="1 2">XU2</strain>
    </source>
</reference>
<dbReference type="Proteomes" id="UP001570846">
    <property type="component" value="Unassembled WGS sequence"/>
</dbReference>
<comment type="caution">
    <text evidence="1">The sequence shown here is derived from an EMBL/GenBank/DDBJ whole genome shotgun (WGS) entry which is preliminary data.</text>
</comment>
<keyword evidence="2" id="KW-1185">Reference proteome</keyword>
<accession>A0ABV4RCF0</accession>
<dbReference type="Gene3D" id="2.170.130.10">
    <property type="entry name" value="TonB-dependent receptor, plug domain"/>
    <property type="match status" value="1"/>
</dbReference>
<evidence type="ECO:0000313" key="1">
    <source>
        <dbReference type="EMBL" id="MFA1770483.1"/>
    </source>
</evidence>
<dbReference type="InterPro" id="IPR037066">
    <property type="entry name" value="Plug_dom_sf"/>
</dbReference>
<sequence length="230" mass="25248">MDSFPGRTGPGLTSEFKCMNMNKPLLYSVALAVVTLLPFNLSAQDLLPKKKGLGEKTYAVKTISSSQPLYLLKTDSANVPINQAALQELKQEWVKSVSVLKDTPAVEQFGAHGKHGVVLIELEPAHEQAYLQLLKKQKASSETARDTNLDGGTGVALPVPLYLVKTQTGEVAVSKEKIALVNPQWIKSIEVLKDAEAEKRYQEQGKNGVILITFLPEKEQEVLRQVKANK</sequence>
<evidence type="ECO:0000313" key="2">
    <source>
        <dbReference type="Proteomes" id="UP001570846"/>
    </source>
</evidence>
<dbReference type="EMBL" id="JBGOGF010000002">
    <property type="protein sequence ID" value="MFA1770483.1"/>
    <property type="molecule type" value="Genomic_DNA"/>
</dbReference>
<dbReference type="RefSeq" id="WP_188686576.1">
    <property type="nucleotide sequence ID" value="NZ_BMMG01000003.1"/>
</dbReference>
<proteinExistence type="predicted"/>